<dbReference type="Proteomes" id="UP000241085">
    <property type="component" value="Unassembled WGS sequence"/>
</dbReference>
<dbReference type="GO" id="GO:0016798">
    <property type="term" value="F:hydrolase activity, acting on glycosyl bonds"/>
    <property type="evidence" value="ECO:0007669"/>
    <property type="project" value="UniProtKB-KW"/>
</dbReference>
<dbReference type="Gene3D" id="2.60.40.2700">
    <property type="match status" value="3"/>
</dbReference>
<evidence type="ECO:0000256" key="1">
    <source>
        <dbReference type="ARBA" id="ARBA00023295"/>
    </source>
</evidence>
<feature type="chain" id="PRO_5016366071" description="Fibronectin type-III domain-containing protein" evidence="3">
    <location>
        <begin position="32"/>
        <end position="770"/>
    </location>
</feature>
<keyword evidence="1" id="KW-0326">Glycosidase</keyword>
<evidence type="ECO:0000259" key="4">
    <source>
        <dbReference type="PROSITE" id="PS50853"/>
    </source>
</evidence>
<dbReference type="RefSeq" id="WP_107573762.1">
    <property type="nucleotide sequence ID" value="NZ_PZPL01000001.1"/>
</dbReference>
<keyword evidence="2" id="KW-0624">Polysaccharide degradation</keyword>
<evidence type="ECO:0000256" key="2">
    <source>
        <dbReference type="ARBA" id="ARBA00023326"/>
    </source>
</evidence>
<evidence type="ECO:0000256" key="3">
    <source>
        <dbReference type="SAM" id="SignalP"/>
    </source>
</evidence>
<comment type="caution">
    <text evidence="5">The sequence shown here is derived from an EMBL/GenBank/DDBJ whole genome shotgun (WGS) entry which is preliminary data.</text>
</comment>
<accession>A0A2T4UQZ4</accession>
<dbReference type="InterPro" id="IPR003961">
    <property type="entry name" value="FN3_dom"/>
</dbReference>
<dbReference type="InterPro" id="IPR036116">
    <property type="entry name" value="FN3_sf"/>
</dbReference>
<keyword evidence="3" id="KW-0732">Signal</keyword>
<sequence length="770" mass="80460">MPPRTPRLARLAVIVVAALLLAILPAAPASAATAFTTAPTPTISGTAAVGSVLTAKTGTWNPVPTSYAYQWKRSGTAITGATASTYKAVTADSGRTLTVTVTGSRTGYTTTPRTSAPTATITTPRAFTTAPAPTVTGTTRVGSVLTAKTGTWSPVPTSYAYQWKRSGTAITGATAATYKAVTADSGRTLTVTVTGSRTGYTTTPKTSAPTATIKPGPPGAATSAVAVVDDAAATATISWQPPATTGGSAITGYRLTRDGVDSTGQGAWSHLYGPEKRSVTHISLVPGGTYSLTVTPVNAVGSGPTTARSVTLAPKVLVAPTPTVSGTPTVYSTLTADAGEWTPGTRLDYQWYANGIPIKDSGGWWAEGPTLMADVAQSGARVTVRVTGTLAGYAPVVRESAATTAIRPRDVFDLSTIDYRAAHALSPRGARVYTISRTLDLQDTREGEEPVRWTADAGTIVKVHDGIAANLPLKASGTSTSPVVVTSIHDDTVGGDTDGPSAALPATATPWKGIDVFEQHYIYDEYPYESRRCRMDAQYLVVKYAETGVFCSEDESLIRISHSQIWGGVRVWGTSVDLQDNEFVRGRVHVSVPTRTPRMDDWLPPEHPVIVRNNVFTGLPGLTTTPIEIHEALLETTTAVAGNTAPGITNPHMLLDGTLATDSLTLGAGWVYDLVTDWPEYWHVDGTLVVQPGVVVRIGQSVGFRGQIAAVGTVSQPITFTSMLDRSIGITAPRGPSPVLDYASGSGCIEGGAFTSTSRNYTVRSLTTCG</sequence>
<feature type="signal peptide" evidence="3">
    <location>
        <begin position="1"/>
        <end position="31"/>
    </location>
</feature>
<gene>
    <name evidence="5" type="ORF">C1I63_03285</name>
</gene>
<evidence type="ECO:0000313" key="6">
    <source>
        <dbReference type="Proteomes" id="UP000241085"/>
    </source>
</evidence>
<organism evidence="5 6">
    <name type="scientific">Rathayibacter caricis DSM 15933</name>
    <dbReference type="NCBI Taxonomy" id="1328867"/>
    <lineage>
        <taxon>Bacteria</taxon>
        <taxon>Bacillati</taxon>
        <taxon>Actinomycetota</taxon>
        <taxon>Actinomycetes</taxon>
        <taxon>Micrococcales</taxon>
        <taxon>Microbacteriaceae</taxon>
        <taxon>Rathayibacter</taxon>
    </lineage>
</organism>
<dbReference type="InterPro" id="IPR013783">
    <property type="entry name" value="Ig-like_fold"/>
</dbReference>
<evidence type="ECO:0000313" key="5">
    <source>
        <dbReference type="EMBL" id="PTL71956.1"/>
    </source>
</evidence>
<dbReference type="SUPFAM" id="SSF49265">
    <property type="entry name" value="Fibronectin type III"/>
    <property type="match status" value="1"/>
</dbReference>
<dbReference type="EMBL" id="PZPL01000001">
    <property type="protein sequence ID" value="PTL71956.1"/>
    <property type="molecule type" value="Genomic_DNA"/>
</dbReference>
<reference evidence="5 6" key="1">
    <citation type="submission" date="2018-03" db="EMBL/GenBank/DDBJ databases">
        <title>Bacteriophage NCPPB3778 and a type I-E CRISPR drive the evolution of the US Biological Select Agent, Rathayibacter toxicus.</title>
        <authorList>
            <person name="Davis E.W.II."/>
            <person name="Tabima J.F."/>
            <person name="Weisberg A.J."/>
            <person name="Dantas Lopes L."/>
            <person name="Wiseman M.S."/>
            <person name="Wiseman M.S."/>
            <person name="Pupko T."/>
            <person name="Belcher M.S."/>
            <person name="Sechler A.J."/>
            <person name="Tancos M.A."/>
            <person name="Schroeder B.K."/>
            <person name="Murray T.D."/>
            <person name="Luster D.G."/>
            <person name="Schneider W.L."/>
            <person name="Rogers E."/>
            <person name="Andreote F.D."/>
            <person name="Grunwald N.J."/>
            <person name="Putnam M.L."/>
            <person name="Chang J.H."/>
        </authorList>
    </citation>
    <scope>NUCLEOTIDE SEQUENCE [LARGE SCALE GENOMIC DNA]</scope>
    <source>
        <strain evidence="5 6">DSM 15933</strain>
    </source>
</reference>
<keyword evidence="1" id="KW-0378">Hydrolase</keyword>
<dbReference type="AlphaFoldDB" id="A0A2T4UQZ4"/>
<keyword evidence="2" id="KW-0119">Carbohydrate metabolism</keyword>
<protein>
    <recommendedName>
        <fullName evidence="4">Fibronectin type-III domain-containing protein</fullName>
    </recommendedName>
</protein>
<name>A0A2T4UQZ4_9MICO</name>
<dbReference type="Gene3D" id="2.60.40.10">
    <property type="entry name" value="Immunoglobulins"/>
    <property type="match status" value="1"/>
</dbReference>
<dbReference type="GO" id="GO:0000272">
    <property type="term" value="P:polysaccharide catabolic process"/>
    <property type="evidence" value="ECO:0007669"/>
    <property type="project" value="UniProtKB-KW"/>
</dbReference>
<dbReference type="CDD" id="cd00063">
    <property type="entry name" value="FN3"/>
    <property type="match status" value="1"/>
</dbReference>
<keyword evidence="6" id="KW-1185">Reference proteome</keyword>
<dbReference type="Pfam" id="PF00041">
    <property type="entry name" value="fn3"/>
    <property type="match status" value="1"/>
</dbReference>
<proteinExistence type="predicted"/>
<dbReference type="PROSITE" id="PS50853">
    <property type="entry name" value="FN3"/>
    <property type="match status" value="1"/>
</dbReference>
<dbReference type="SMART" id="SM00060">
    <property type="entry name" value="FN3"/>
    <property type="match status" value="1"/>
</dbReference>
<feature type="domain" description="Fibronectin type-III" evidence="4">
    <location>
        <begin position="217"/>
        <end position="315"/>
    </location>
</feature>